<dbReference type="GO" id="GO:0005829">
    <property type="term" value="C:cytosol"/>
    <property type="evidence" value="ECO:0007669"/>
    <property type="project" value="TreeGrafter"/>
</dbReference>
<evidence type="ECO:0000256" key="6">
    <source>
        <dbReference type="SAM" id="MobiDB-lite"/>
    </source>
</evidence>
<dbReference type="GO" id="GO:0016787">
    <property type="term" value="F:hydrolase activity"/>
    <property type="evidence" value="ECO:0007669"/>
    <property type="project" value="UniProtKB-KW"/>
</dbReference>
<accession>A0A150G4A6</accession>
<keyword evidence="2" id="KW-0547">Nucleotide-binding</keyword>
<evidence type="ECO:0000256" key="5">
    <source>
        <dbReference type="ARBA" id="ARBA00022840"/>
    </source>
</evidence>
<feature type="domain" description="Helicase ATP-binding" evidence="7">
    <location>
        <begin position="219"/>
        <end position="418"/>
    </location>
</feature>
<feature type="compositionally biased region" description="Low complexity" evidence="6">
    <location>
        <begin position="658"/>
        <end position="669"/>
    </location>
</feature>
<feature type="region of interest" description="Disordered" evidence="6">
    <location>
        <begin position="642"/>
        <end position="752"/>
    </location>
</feature>
<gene>
    <name evidence="9" type="ORF">GPECTOR_64g145</name>
</gene>
<dbReference type="CDD" id="cd18787">
    <property type="entry name" value="SF2_C_DEAD"/>
    <property type="match status" value="1"/>
</dbReference>
<feature type="region of interest" description="Disordered" evidence="6">
    <location>
        <begin position="1"/>
        <end position="149"/>
    </location>
</feature>
<dbReference type="PROSITE" id="PS51192">
    <property type="entry name" value="HELICASE_ATP_BIND_1"/>
    <property type="match status" value="1"/>
</dbReference>
<dbReference type="PROSITE" id="PS51194">
    <property type="entry name" value="HELICASE_CTER"/>
    <property type="match status" value="1"/>
</dbReference>
<reference evidence="10" key="1">
    <citation type="journal article" date="2016" name="Nat. Commun.">
        <title>The Gonium pectorale genome demonstrates co-option of cell cycle regulation during the evolution of multicellularity.</title>
        <authorList>
            <person name="Hanschen E.R."/>
            <person name="Marriage T.N."/>
            <person name="Ferris P.J."/>
            <person name="Hamaji T."/>
            <person name="Toyoda A."/>
            <person name="Fujiyama A."/>
            <person name="Neme R."/>
            <person name="Noguchi H."/>
            <person name="Minakuchi Y."/>
            <person name="Suzuki M."/>
            <person name="Kawai-Toyooka H."/>
            <person name="Smith D.R."/>
            <person name="Sparks H."/>
            <person name="Anderson J."/>
            <person name="Bakaric R."/>
            <person name="Luria V."/>
            <person name="Karger A."/>
            <person name="Kirschner M.W."/>
            <person name="Durand P.M."/>
            <person name="Michod R.E."/>
            <person name="Nozaki H."/>
            <person name="Olson B.J."/>
        </authorList>
    </citation>
    <scope>NUCLEOTIDE SEQUENCE [LARGE SCALE GENOMIC DNA]</scope>
    <source>
        <strain evidence="10">NIES-2863</strain>
    </source>
</reference>
<feature type="compositionally biased region" description="Gly residues" evidence="6">
    <location>
        <begin position="674"/>
        <end position="685"/>
    </location>
</feature>
<evidence type="ECO:0000256" key="1">
    <source>
        <dbReference type="ARBA" id="ARBA00006517"/>
    </source>
</evidence>
<organism evidence="9 10">
    <name type="scientific">Gonium pectorale</name>
    <name type="common">Green alga</name>
    <dbReference type="NCBI Taxonomy" id="33097"/>
    <lineage>
        <taxon>Eukaryota</taxon>
        <taxon>Viridiplantae</taxon>
        <taxon>Chlorophyta</taxon>
        <taxon>core chlorophytes</taxon>
        <taxon>Chlorophyceae</taxon>
        <taxon>CS clade</taxon>
        <taxon>Chlamydomonadales</taxon>
        <taxon>Volvocaceae</taxon>
        <taxon>Gonium</taxon>
    </lineage>
</organism>
<evidence type="ECO:0000259" key="7">
    <source>
        <dbReference type="PROSITE" id="PS51192"/>
    </source>
</evidence>
<dbReference type="GO" id="GO:0003724">
    <property type="term" value="F:RNA helicase activity"/>
    <property type="evidence" value="ECO:0007669"/>
    <property type="project" value="TreeGrafter"/>
</dbReference>
<dbReference type="InterPro" id="IPR027417">
    <property type="entry name" value="P-loop_NTPase"/>
</dbReference>
<protein>
    <submittedName>
        <fullName evidence="9">Uncharacterized protein</fullName>
    </submittedName>
</protein>
<dbReference type="Pfam" id="PF00270">
    <property type="entry name" value="DEAD"/>
    <property type="match status" value="1"/>
</dbReference>
<evidence type="ECO:0000313" key="10">
    <source>
        <dbReference type="Proteomes" id="UP000075714"/>
    </source>
</evidence>
<feature type="region of interest" description="Disordered" evidence="6">
    <location>
        <begin position="845"/>
        <end position="867"/>
    </location>
</feature>
<keyword evidence="5" id="KW-0067">ATP-binding</keyword>
<dbReference type="InterPro" id="IPR014001">
    <property type="entry name" value="Helicase_ATP-bd"/>
</dbReference>
<dbReference type="Proteomes" id="UP000075714">
    <property type="component" value="Unassembled WGS sequence"/>
</dbReference>
<dbReference type="SMART" id="SM00490">
    <property type="entry name" value="HELICc"/>
    <property type="match status" value="1"/>
</dbReference>
<dbReference type="InterPro" id="IPR050079">
    <property type="entry name" value="DEAD_box_RNA_helicase"/>
</dbReference>
<dbReference type="PANTHER" id="PTHR47959">
    <property type="entry name" value="ATP-DEPENDENT RNA HELICASE RHLE-RELATED"/>
    <property type="match status" value="1"/>
</dbReference>
<keyword evidence="10" id="KW-1185">Reference proteome</keyword>
<evidence type="ECO:0000259" key="8">
    <source>
        <dbReference type="PROSITE" id="PS51194"/>
    </source>
</evidence>
<comment type="similarity">
    <text evidence="1">Belongs to the DEAD box helicase family. DDX21/DDX50 subfamily.</text>
</comment>
<dbReference type="GO" id="GO:0005524">
    <property type="term" value="F:ATP binding"/>
    <property type="evidence" value="ECO:0007669"/>
    <property type="project" value="UniProtKB-KW"/>
</dbReference>
<evidence type="ECO:0000313" key="9">
    <source>
        <dbReference type="EMBL" id="KXZ44651.1"/>
    </source>
</evidence>
<dbReference type="CDD" id="cd00268">
    <property type="entry name" value="DEADc"/>
    <property type="match status" value="1"/>
</dbReference>
<dbReference type="SMART" id="SM00487">
    <property type="entry name" value="DEXDc"/>
    <property type="match status" value="1"/>
</dbReference>
<dbReference type="AlphaFoldDB" id="A0A150G4A6"/>
<feature type="compositionally biased region" description="Polar residues" evidence="6">
    <location>
        <begin position="71"/>
        <end position="92"/>
    </location>
</feature>
<keyword evidence="4" id="KW-0347">Helicase</keyword>
<dbReference type="PANTHER" id="PTHR47959:SF1">
    <property type="entry name" value="ATP-DEPENDENT RNA HELICASE DBPA"/>
    <property type="match status" value="1"/>
</dbReference>
<dbReference type="InterPro" id="IPR001650">
    <property type="entry name" value="Helicase_C-like"/>
</dbReference>
<feature type="compositionally biased region" description="Acidic residues" evidence="6">
    <location>
        <begin position="799"/>
        <end position="816"/>
    </location>
</feature>
<dbReference type="OrthoDB" id="548283at2759"/>
<dbReference type="EMBL" id="LSYV01000065">
    <property type="protein sequence ID" value="KXZ44651.1"/>
    <property type="molecule type" value="Genomic_DNA"/>
</dbReference>
<dbReference type="InterPro" id="IPR000629">
    <property type="entry name" value="RNA-helicase_DEAD-box_CS"/>
</dbReference>
<evidence type="ECO:0000256" key="3">
    <source>
        <dbReference type="ARBA" id="ARBA00022801"/>
    </source>
</evidence>
<dbReference type="SUPFAM" id="SSF52540">
    <property type="entry name" value="P-loop containing nucleoside triphosphate hydrolases"/>
    <property type="match status" value="1"/>
</dbReference>
<dbReference type="STRING" id="33097.A0A150G4A6"/>
<evidence type="ECO:0000256" key="2">
    <source>
        <dbReference type="ARBA" id="ARBA00022741"/>
    </source>
</evidence>
<dbReference type="GO" id="GO:0003676">
    <property type="term" value="F:nucleic acid binding"/>
    <property type="evidence" value="ECO:0007669"/>
    <property type="project" value="InterPro"/>
</dbReference>
<dbReference type="PROSITE" id="PS00039">
    <property type="entry name" value="DEAD_ATP_HELICASE"/>
    <property type="match status" value="1"/>
</dbReference>
<dbReference type="InterPro" id="IPR044742">
    <property type="entry name" value="DEAD/DEAH_RhlB"/>
</dbReference>
<keyword evidence="3" id="KW-0378">Hydrolase</keyword>
<evidence type="ECO:0000256" key="4">
    <source>
        <dbReference type="ARBA" id="ARBA00022806"/>
    </source>
</evidence>
<feature type="compositionally biased region" description="Low complexity" evidence="6">
    <location>
        <begin position="724"/>
        <end position="737"/>
    </location>
</feature>
<dbReference type="Gene3D" id="3.40.50.300">
    <property type="entry name" value="P-loop containing nucleotide triphosphate hydrolases"/>
    <property type="match status" value="2"/>
</dbReference>
<feature type="domain" description="Helicase C-terminal" evidence="8">
    <location>
        <begin position="486"/>
        <end position="631"/>
    </location>
</feature>
<dbReference type="Pfam" id="PF00271">
    <property type="entry name" value="Helicase_C"/>
    <property type="match status" value="1"/>
</dbReference>
<feature type="region of interest" description="Disordered" evidence="6">
    <location>
        <begin position="765"/>
        <end position="833"/>
    </location>
</feature>
<comment type="caution">
    <text evidence="9">The sequence shown here is derived from an EMBL/GenBank/DDBJ whole genome shotgun (WGS) entry which is preliminary data.</text>
</comment>
<proteinExistence type="inferred from homology"/>
<dbReference type="InterPro" id="IPR011545">
    <property type="entry name" value="DEAD/DEAH_box_helicase_dom"/>
</dbReference>
<feature type="compositionally biased region" description="Gly residues" evidence="6">
    <location>
        <begin position="848"/>
        <end position="858"/>
    </location>
</feature>
<sequence length="867" mass="89250">MGLISRPAVPGGARAQPGGNPRSAQPPLSPEAKLVPQPERPQARSDDRNSGPPLPRPASSQRPVPPIYSPGPSQAASASTAPGSSNRSSSGVGEQGPSGAAERATSAPALQGSPSKRAQPQATAPASRKPLVRPSRPVPAPRRAAPVFNDNDPRVAAAYGDMPISIGGREPPPPLASFNELVGRQGGAAARWGVNKLLMCNVAGAYRLGRPTPVQSHVIPAIMEGRDVLAMSCTGSGKTLAYLLPVLAQLFRRPHVGTRNTAWPEALVLVPTRELADQASARAGWGGGLGVYSEARLLLRGSHLRALLATGGVSVAEQALAIRSKRPQSGGGADLVVATPGRLLQLVEERKCVRLGRLGCVVVDEADRMVELGMWPELRRLLAHPSLPTARQTVLVSSSLPSPELRAQAEALLRDRLAVEAGDGSGTSRVVRQRVEKLREEEKLPRLLELLQPRGAAMDGVAGGAASPSPPPTSAAAAAAAAASAAADDLAGVGEGPAVVFTANLARAEAVARQLAARGMGVALLHRELSQAQRDEAMQCFRFGVTSVLVTTSLAARGLNFPDVAHVVNYDVPRSPSDYVHQVGRTGRGGRPGLATTLFTPSRFFRPAAPWLRDALRASGSWVPPWLCALAGQVEAEAEAGMGAGTHPDAPRATRQRGAAADGAITAAGEGEEGGGSALPDGGDGAVATPRRGRGRRSQGRVPQVADLGDPDAPSQVVFGSYQPAAGPGAAAAGSGSLLEGRPRASAAERVVRDRRHDPDYWQSVFDAALRPPPRAKGQQRAAGRGGRGPASMQGPSDSEVEEPGEGEDGEGEDGEGAERLQGAGAAAEGSQRRLVYADGHAALEAGPAGGISAGAGPRGRRQARST</sequence>
<name>A0A150G4A6_GONPE</name>
<feature type="compositionally biased region" description="Polar residues" evidence="6">
    <location>
        <begin position="112"/>
        <end position="124"/>
    </location>
</feature>